<keyword evidence="2" id="KW-1185">Reference proteome</keyword>
<evidence type="ECO:0008006" key="3">
    <source>
        <dbReference type="Google" id="ProtNLM"/>
    </source>
</evidence>
<dbReference type="AlphaFoldDB" id="K9FU32"/>
<name>K9FU32_PEND2</name>
<gene>
    <name evidence="1" type="ORF">PDIG_47170</name>
</gene>
<dbReference type="PANTHER" id="PTHR37535">
    <property type="entry name" value="FLUG DOMAIN PROTEIN"/>
    <property type="match status" value="1"/>
</dbReference>
<protein>
    <recommendedName>
        <fullName evidence="3">FluG domain-containing protein</fullName>
    </recommendedName>
</protein>
<dbReference type="eggNOG" id="ENOG502SKQF">
    <property type="taxonomic scope" value="Eukaryota"/>
</dbReference>
<comment type="caution">
    <text evidence="1">The sequence shown here is derived from an EMBL/GenBank/DDBJ whole genome shotgun (WGS) entry which is preliminary data.</text>
</comment>
<proteinExistence type="predicted"/>
<dbReference type="InterPro" id="IPR021842">
    <property type="entry name" value="DUF3435"/>
</dbReference>
<dbReference type="OMA" id="TPIHFKE"/>
<dbReference type="HOGENOM" id="CLU_011937_3_1_1"/>
<dbReference type="Proteomes" id="UP000009882">
    <property type="component" value="Unassembled WGS sequence"/>
</dbReference>
<organism evidence="1 2">
    <name type="scientific">Penicillium digitatum (strain PHI26 / CECT 20796)</name>
    <name type="common">Green mold</name>
    <dbReference type="NCBI Taxonomy" id="1170229"/>
    <lineage>
        <taxon>Eukaryota</taxon>
        <taxon>Fungi</taxon>
        <taxon>Dikarya</taxon>
        <taxon>Ascomycota</taxon>
        <taxon>Pezizomycotina</taxon>
        <taxon>Eurotiomycetes</taxon>
        <taxon>Eurotiomycetidae</taxon>
        <taxon>Eurotiales</taxon>
        <taxon>Aspergillaceae</taxon>
        <taxon>Penicillium</taxon>
    </lineage>
</organism>
<dbReference type="PANTHER" id="PTHR37535:SF4">
    <property type="entry name" value="FLUG DOMAIN-CONTAINING PROTEIN"/>
    <property type="match status" value="1"/>
</dbReference>
<sequence>MMASTSARPGTLTLSTGYMRGNDALKWKDIELFMVKNPEDPGSQILLMKVQHRLNKGRRNEGAPPKFMYTERNDSLGLCVIHDILMYAFLDDAFASPYIKCPRDIWRLTKIPEHRQSTPIHFKEGLGDIPVLRRAMRTDNGSWVTNPENALLCSQAQSWEQTACEKAGFPDKGSLYKYRKGAAVNLRHLDEHSRNAVMGHRKGGTFASYVSVLDDTQSIYMGTPTRDSLLNLAIHANLKRDASAPQDLTIEQKKSLEMDSELRDLRKAQKSLRITLIAEFRRLQKAREANDARWHEFTRLQNKIWARQRKLYRKAKKTARDEFFQNIGNQIIERNHQGNPIIFTPDTSHIQPERRALSHLEFKNRDVDTVGDTELLEDRIQSLELRLKLHSLHVPKTLKKRIKFGQHVSKKAGATEDFRWKHPKKAGTDGGLLPSKSSTGLECPVCLGRQDLHPSARTYPYARKDVLKRHFETHKLPFVFKRDDRQCDYPGCPEVLFTLARYKIHLEDDHNISL</sequence>
<dbReference type="STRING" id="1170229.K9FU32"/>
<evidence type="ECO:0000313" key="1">
    <source>
        <dbReference type="EMBL" id="EKV12002.1"/>
    </source>
</evidence>
<reference evidence="2" key="1">
    <citation type="journal article" date="2012" name="BMC Genomics">
        <title>Genome sequence of the necrotrophic fungus Penicillium digitatum, the main postharvest pathogen of citrus.</title>
        <authorList>
            <person name="Marcet-Houben M."/>
            <person name="Ballester A.-R."/>
            <person name="de la Fuente B."/>
            <person name="Harries E."/>
            <person name="Marcos J.F."/>
            <person name="Gonzalez-Candelas L."/>
            <person name="Gabaldon T."/>
        </authorList>
    </citation>
    <scope>NUCLEOTIDE SEQUENCE [LARGE SCALE GENOMIC DNA]</scope>
    <source>
        <strain evidence="2">PHI26 / CECT 20796</strain>
    </source>
</reference>
<evidence type="ECO:0000313" key="2">
    <source>
        <dbReference type="Proteomes" id="UP000009882"/>
    </source>
</evidence>
<dbReference type="EMBL" id="AKCT01000187">
    <property type="protein sequence ID" value="EKV12002.1"/>
    <property type="molecule type" value="Genomic_DNA"/>
</dbReference>
<dbReference type="InParanoid" id="K9FU32"/>
<accession>K9FU32</accession>
<dbReference type="OrthoDB" id="4485682at2759"/>
<dbReference type="Pfam" id="PF11917">
    <property type="entry name" value="DUF3435"/>
    <property type="match status" value="1"/>
</dbReference>